<evidence type="ECO:0000256" key="2">
    <source>
        <dbReference type="ARBA" id="ARBA00022679"/>
    </source>
</evidence>
<comment type="caution">
    <text evidence="5">The sequence shown here is derived from an EMBL/GenBank/DDBJ whole genome shotgun (WGS) entry which is preliminary data.</text>
</comment>
<name>A0A3S0A525_9ENTE</name>
<sequence length="339" mass="37787">MTNKKVVLVGELLLRLSTDYGCLIQNSSSFQAHYGGSEANVAISLSQFGKKAQLVSVLPTNDLGKGVKKHLLAHGVDCSQVLEKDGRLGTYYVESGTSVRSAKVIYDRQDSVFIKSQLSDWDWSSILEDTSILHISGITPALTEEWQEMTLSIVKEAKNRGISVSFDMNYRVKLWSQKEASQFLMKLLPFVDYCSMGKMDALYLLNIPKCEESLTTEEELIYYYQQMQTKFPNISVFYSTIREVCSASDNNLTGTLWMNQQLFMSKTYAITNIVDRVGGGDAFTSGVLYGLLEGLTPQETIDYATAVSTLKHTIAGDACMFSDQTVRDFIESGSSKIVR</sequence>
<dbReference type="Gene3D" id="3.40.1190.20">
    <property type="match status" value="1"/>
</dbReference>
<dbReference type="RefSeq" id="WP_125943091.1">
    <property type="nucleotide sequence ID" value="NZ_PXZH01000002.1"/>
</dbReference>
<evidence type="ECO:0000313" key="5">
    <source>
        <dbReference type="EMBL" id="RST89158.1"/>
    </source>
</evidence>
<accession>A0A3S0A525</accession>
<evidence type="ECO:0000256" key="1">
    <source>
        <dbReference type="ARBA" id="ARBA00010688"/>
    </source>
</evidence>
<dbReference type="PANTHER" id="PTHR43320:SF2">
    <property type="entry name" value="2-DEHYDRO-3-DEOXYGLUCONOKINASE_2-DEHYDRO-3-DEOXYGALACTONOKINASE"/>
    <property type="match status" value="1"/>
</dbReference>
<protein>
    <submittedName>
        <fullName evidence="5">2-dehydro-3-deoxygluconokinase</fullName>
    </submittedName>
</protein>
<dbReference type="Pfam" id="PF00294">
    <property type="entry name" value="PfkB"/>
    <property type="match status" value="1"/>
</dbReference>
<keyword evidence="2" id="KW-0808">Transferase</keyword>
<dbReference type="CDD" id="cd01166">
    <property type="entry name" value="KdgK"/>
    <property type="match status" value="1"/>
</dbReference>
<dbReference type="AlphaFoldDB" id="A0A3S0A525"/>
<dbReference type="Proteomes" id="UP000277864">
    <property type="component" value="Unassembled WGS sequence"/>
</dbReference>
<dbReference type="GO" id="GO:0016301">
    <property type="term" value="F:kinase activity"/>
    <property type="evidence" value="ECO:0007669"/>
    <property type="project" value="UniProtKB-KW"/>
</dbReference>
<reference evidence="5 6" key="1">
    <citation type="submission" date="2018-03" db="EMBL/GenBank/DDBJ databases">
        <authorList>
            <person name="Gulvik C.A."/>
        </authorList>
    </citation>
    <scope>NUCLEOTIDE SEQUENCE [LARGE SCALE GENOMIC DNA]</scope>
    <source>
        <strain evidence="5 6">JCM 31581</strain>
    </source>
</reference>
<evidence type="ECO:0000256" key="3">
    <source>
        <dbReference type="ARBA" id="ARBA00022777"/>
    </source>
</evidence>
<evidence type="ECO:0000313" key="6">
    <source>
        <dbReference type="Proteomes" id="UP000277864"/>
    </source>
</evidence>
<gene>
    <name evidence="5" type="ORF">C7P63_05105</name>
</gene>
<keyword evidence="3 5" id="KW-0418">Kinase</keyword>
<evidence type="ECO:0000259" key="4">
    <source>
        <dbReference type="Pfam" id="PF00294"/>
    </source>
</evidence>
<dbReference type="OrthoDB" id="9813569at2"/>
<dbReference type="SUPFAM" id="SSF53613">
    <property type="entry name" value="Ribokinase-like"/>
    <property type="match status" value="1"/>
</dbReference>
<comment type="similarity">
    <text evidence="1">Belongs to the carbohydrate kinase PfkB family.</text>
</comment>
<dbReference type="InterPro" id="IPR052700">
    <property type="entry name" value="Carb_kinase_PfkB-like"/>
</dbReference>
<dbReference type="InterPro" id="IPR029056">
    <property type="entry name" value="Ribokinase-like"/>
</dbReference>
<organism evidence="5 6">
    <name type="scientific">Vagococcus humatus</name>
    <dbReference type="NCBI Taxonomy" id="1889241"/>
    <lineage>
        <taxon>Bacteria</taxon>
        <taxon>Bacillati</taxon>
        <taxon>Bacillota</taxon>
        <taxon>Bacilli</taxon>
        <taxon>Lactobacillales</taxon>
        <taxon>Enterococcaceae</taxon>
        <taxon>Vagococcus</taxon>
    </lineage>
</organism>
<keyword evidence="6" id="KW-1185">Reference proteome</keyword>
<proteinExistence type="inferred from homology"/>
<dbReference type="EMBL" id="PXZH01000002">
    <property type="protein sequence ID" value="RST89158.1"/>
    <property type="molecule type" value="Genomic_DNA"/>
</dbReference>
<feature type="domain" description="Carbohydrate kinase PfkB" evidence="4">
    <location>
        <begin position="4"/>
        <end position="311"/>
    </location>
</feature>
<dbReference type="PANTHER" id="PTHR43320">
    <property type="entry name" value="SUGAR KINASE"/>
    <property type="match status" value="1"/>
</dbReference>
<dbReference type="InterPro" id="IPR011611">
    <property type="entry name" value="PfkB_dom"/>
</dbReference>